<organism evidence="2 3">
    <name type="scientific">Marinactinospora rubrisoli</name>
    <dbReference type="NCBI Taxonomy" id="2715399"/>
    <lineage>
        <taxon>Bacteria</taxon>
        <taxon>Bacillati</taxon>
        <taxon>Actinomycetota</taxon>
        <taxon>Actinomycetes</taxon>
        <taxon>Streptosporangiales</taxon>
        <taxon>Nocardiopsidaceae</taxon>
        <taxon>Marinactinospora</taxon>
    </lineage>
</organism>
<accession>A0ABW2KLZ0</accession>
<sequence>MQIVSLSPIDWLWLVAFGAIPALVGIVGALIARATRRPSTTLQQRLHAERDGGQR</sequence>
<dbReference type="Proteomes" id="UP001596540">
    <property type="component" value="Unassembled WGS sequence"/>
</dbReference>
<feature type="transmembrane region" description="Helical" evidence="1">
    <location>
        <begin position="12"/>
        <end position="32"/>
    </location>
</feature>
<name>A0ABW2KLZ0_9ACTN</name>
<reference evidence="3" key="1">
    <citation type="journal article" date="2019" name="Int. J. Syst. Evol. Microbiol.">
        <title>The Global Catalogue of Microorganisms (GCM) 10K type strain sequencing project: providing services to taxonomists for standard genome sequencing and annotation.</title>
        <authorList>
            <consortium name="The Broad Institute Genomics Platform"/>
            <consortium name="The Broad Institute Genome Sequencing Center for Infectious Disease"/>
            <person name="Wu L."/>
            <person name="Ma J."/>
        </authorList>
    </citation>
    <scope>NUCLEOTIDE SEQUENCE [LARGE SCALE GENOMIC DNA]</scope>
    <source>
        <strain evidence="3">CGMCC 4.7382</strain>
    </source>
</reference>
<comment type="caution">
    <text evidence="2">The sequence shown here is derived from an EMBL/GenBank/DDBJ whole genome shotgun (WGS) entry which is preliminary data.</text>
</comment>
<keyword evidence="1" id="KW-1133">Transmembrane helix</keyword>
<evidence type="ECO:0000313" key="3">
    <source>
        <dbReference type="Proteomes" id="UP001596540"/>
    </source>
</evidence>
<dbReference type="RefSeq" id="WP_379873491.1">
    <property type="nucleotide sequence ID" value="NZ_JBHTBH010000014.1"/>
</dbReference>
<dbReference type="EMBL" id="JBHTBH010000014">
    <property type="protein sequence ID" value="MFC7330852.1"/>
    <property type="molecule type" value="Genomic_DNA"/>
</dbReference>
<keyword evidence="1" id="KW-0812">Transmembrane</keyword>
<protein>
    <submittedName>
        <fullName evidence="2">Uncharacterized protein</fullName>
    </submittedName>
</protein>
<keyword evidence="3" id="KW-1185">Reference proteome</keyword>
<evidence type="ECO:0000256" key="1">
    <source>
        <dbReference type="SAM" id="Phobius"/>
    </source>
</evidence>
<keyword evidence="1" id="KW-0472">Membrane</keyword>
<evidence type="ECO:0000313" key="2">
    <source>
        <dbReference type="EMBL" id="MFC7330852.1"/>
    </source>
</evidence>
<proteinExistence type="predicted"/>
<gene>
    <name evidence="2" type="ORF">ACFQRF_24255</name>
</gene>